<dbReference type="RefSeq" id="WP_323298775.1">
    <property type="nucleotide sequence ID" value="NZ_JAYFUM010000029.1"/>
</dbReference>
<protein>
    <submittedName>
        <fullName evidence="1">Uncharacterized protein</fullName>
    </submittedName>
</protein>
<dbReference type="Proteomes" id="UP001302949">
    <property type="component" value="Unassembled WGS sequence"/>
</dbReference>
<organism evidence="1 2">
    <name type="scientific">Arcicella rigui</name>
    <dbReference type="NCBI Taxonomy" id="797020"/>
    <lineage>
        <taxon>Bacteria</taxon>
        <taxon>Pseudomonadati</taxon>
        <taxon>Bacteroidota</taxon>
        <taxon>Cytophagia</taxon>
        <taxon>Cytophagales</taxon>
        <taxon>Flectobacillaceae</taxon>
        <taxon>Arcicella</taxon>
    </lineage>
</organism>
<sequence>MKYLPTKLIALSNLISRLLTVSFFVFSLSLSPTFAQLNQVAQIEIPRNTKLQERISVLPLGNEGMLMTIERDVYYSRDEPQWTFYRYDTNFKEIWNNTFRIDDEFVFQQSFKNKHYLFWLFAVPQTTKINIVRIDFERGEIDEFKGDLLSEIDITSFKVLSNTAFIGGLFFEKPVINSFSFFNLKSKVLHGLFSNNQEISSLEVDENHAEFHVFVKERIKGKCGLALQTYSTEGKSLRTIHLPENAESNTFMNGKMLPLNENETFLVGNFANNCSEYAKGLYLTQLENGVEKNTSIINFSDLKNFFSYMSPKRQERIKEKIEQKKREGKDPNLSYKLLAHDLIATEKGAVLVAEIYYTFSRNPSNYYTINSARPNRRELQEDYRFTHTVICEFNKEGKILWDNSVVMDNLESLDLIQQVQVSQLQNRWLLAYLKKGRVFIQEVQDGELLGEKEEYEIKIDSTTSRPDEDANVAAWYEQNFLVWGVKKEESKQSEDYLKEVFYIRKLNYSSSNKSKNPK</sequence>
<comment type="caution">
    <text evidence="1">The sequence shown here is derived from an EMBL/GenBank/DDBJ whole genome shotgun (WGS) entry which is preliminary data.</text>
</comment>
<keyword evidence="2" id="KW-1185">Reference proteome</keyword>
<proteinExistence type="predicted"/>
<gene>
    <name evidence="1" type="ORF">VB248_20870</name>
</gene>
<dbReference type="EMBL" id="JAYFUM010000029">
    <property type="protein sequence ID" value="MEA5141620.1"/>
    <property type="molecule type" value="Genomic_DNA"/>
</dbReference>
<evidence type="ECO:0000313" key="2">
    <source>
        <dbReference type="Proteomes" id="UP001302949"/>
    </source>
</evidence>
<accession>A0ABU5QFG8</accession>
<name>A0ABU5QFG8_9BACT</name>
<evidence type="ECO:0000313" key="1">
    <source>
        <dbReference type="EMBL" id="MEA5141620.1"/>
    </source>
</evidence>
<reference evidence="1 2" key="1">
    <citation type="submission" date="2023-12" db="EMBL/GenBank/DDBJ databases">
        <title>Novel species of the genus Arcicella isolated from rivers.</title>
        <authorList>
            <person name="Lu H."/>
        </authorList>
    </citation>
    <scope>NUCLEOTIDE SEQUENCE [LARGE SCALE GENOMIC DNA]</scope>
    <source>
        <strain evidence="1 2">KCTC 23307</strain>
    </source>
</reference>